<organism evidence="2 3">
    <name type="scientific">Pseudomonas batumici</name>
    <dbReference type="NCBI Taxonomy" id="226910"/>
    <lineage>
        <taxon>Bacteria</taxon>
        <taxon>Pseudomonadati</taxon>
        <taxon>Pseudomonadota</taxon>
        <taxon>Gammaproteobacteria</taxon>
        <taxon>Pseudomonadales</taxon>
        <taxon>Pseudomonadaceae</taxon>
        <taxon>Pseudomonas</taxon>
    </lineage>
</organism>
<dbReference type="Proteomes" id="UP000031535">
    <property type="component" value="Unassembled WGS sequence"/>
</dbReference>
<dbReference type="PATRIC" id="fig|226910.6.peg.2103"/>
<gene>
    <name evidence="2" type="ORF">UCMB321_2116</name>
</gene>
<accession>A0A0C2I4H4</accession>
<protein>
    <submittedName>
        <fullName evidence="2">Uncharacterized protein</fullName>
    </submittedName>
</protein>
<evidence type="ECO:0000313" key="3">
    <source>
        <dbReference type="Proteomes" id="UP000031535"/>
    </source>
</evidence>
<sequence>MCPFLQLNEDIFQTGLCLFNDKGRLIPISGQRTLKRVAITPTHMEDGPEKGDILNAGLST</sequence>
<reference evidence="2 3" key="1">
    <citation type="submission" date="2015-01" db="EMBL/GenBank/DDBJ databases">
        <title>Complete genome of Pseudomonas batumici UCM B-321 producer of the batumin antibiotic with strong antistaphilococcal and potential anticancer activity.</title>
        <authorList>
            <person name="Klochko V.V."/>
            <person name="Zelena L.B."/>
            <person name="Elena K.A."/>
            <person name="Reva O.N."/>
        </authorList>
    </citation>
    <scope>NUCLEOTIDE SEQUENCE [LARGE SCALE GENOMIC DNA]</scope>
    <source>
        <strain evidence="2 3">UCM B-321</strain>
    </source>
</reference>
<dbReference type="AlphaFoldDB" id="A0A0C2I4H4"/>
<evidence type="ECO:0000313" key="2">
    <source>
        <dbReference type="EMBL" id="KIH84116.1"/>
    </source>
</evidence>
<comment type="caution">
    <text evidence="2">The sequence shown here is derived from an EMBL/GenBank/DDBJ whole genome shotgun (WGS) entry which is preliminary data.</text>
</comment>
<feature type="region of interest" description="Disordered" evidence="1">
    <location>
        <begin position="41"/>
        <end position="60"/>
    </location>
</feature>
<evidence type="ECO:0000256" key="1">
    <source>
        <dbReference type="SAM" id="MobiDB-lite"/>
    </source>
</evidence>
<feature type="compositionally biased region" description="Basic and acidic residues" evidence="1">
    <location>
        <begin position="43"/>
        <end position="52"/>
    </location>
</feature>
<name>A0A0C2I4H4_9PSED</name>
<proteinExistence type="predicted"/>
<keyword evidence="3" id="KW-1185">Reference proteome</keyword>
<dbReference type="EMBL" id="JXDG01000022">
    <property type="protein sequence ID" value="KIH84116.1"/>
    <property type="molecule type" value="Genomic_DNA"/>
</dbReference>